<dbReference type="PANTHER" id="PTHR11946">
    <property type="entry name" value="VALYL-TRNA SYNTHETASES"/>
    <property type="match status" value="1"/>
</dbReference>
<proteinExistence type="inferred from homology"/>
<keyword evidence="10" id="KW-0175">Coiled coil</keyword>
<dbReference type="InterPro" id="IPR009080">
    <property type="entry name" value="tRNAsynth_Ia_anticodon-bd"/>
</dbReference>
<evidence type="ECO:0000256" key="3">
    <source>
        <dbReference type="ARBA" id="ARBA00022490"/>
    </source>
</evidence>
<dbReference type="InterPro" id="IPR010978">
    <property type="entry name" value="tRNA-bd_arm"/>
</dbReference>
<dbReference type="Proteomes" id="UP000033731">
    <property type="component" value="Unassembled WGS sequence"/>
</dbReference>
<dbReference type="InterPro" id="IPR002300">
    <property type="entry name" value="aa-tRNA-synth_Ia"/>
</dbReference>
<dbReference type="NCBIfam" id="TIGR00422">
    <property type="entry name" value="valS"/>
    <property type="match status" value="1"/>
</dbReference>
<feature type="binding site" evidence="10">
    <location>
        <position position="594"/>
    </location>
    <ligand>
        <name>ATP</name>
        <dbReference type="ChEBI" id="CHEBI:30616"/>
    </ligand>
</feature>
<keyword evidence="5 10" id="KW-0547">Nucleotide-binding</keyword>
<dbReference type="GO" id="GO:0004832">
    <property type="term" value="F:valine-tRNA ligase activity"/>
    <property type="evidence" value="ECO:0007669"/>
    <property type="project" value="UniProtKB-UniRule"/>
</dbReference>
<dbReference type="PANTHER" id="PTHR11946:SF93">
    <property type="entry name" value="VALINE--TRNA LIGASE, CHLOROPLASTIC_MITOCHONDRIAL 2"/>
    <property type="match status" value="1"/>
</dbReference>
<dbReference type="GO" id="GO:0005524">
    <property type="term" value="F:ATP binding"/>
    <property type="evidence" value="ECO:0007669"/>
    <property type="project" value="UniProtKB-UniRule"/>
</dbReference>
<keyword evidence="3 10" id="KW-0963">Cytoplasm</keyword>
<dbReference type="InterPro" id="IPR001412">
    <property type="entry name" value="aa-tRNA-synth_I_CS"/>
</dbReference>
<dbReference type="CDD" id="cd00817">
    <property type="entry name" value="ValRS_core"/>
    <property type="match status" value="1"/>
</dbReference>
<dbReference type="Pfam" id="PF00133">
    <property type="entry name" value="tRNA-synt_1"/>
    <property type="match status" value="1"/>
</dbReference>
<evidence type="ECO:0000256" key="1">
    <source>
        <dbReference type="ARBA" id="ARBA00004496"/>
    </source>
</evidence>
<dbReference type="NCBIfam" id="NF004349">
    <property type="entry name" value="PRK05729.1"/>
    <property type="match status" value="1"/>
</dbReference>
<comment type="subcellular location">
    <subcellularLocation>
        <location evidence="1 10">Cytoplasm</location>
    </subcellularLocation>
</comment>
<evidence type="ECO:0000259" key="11">
    <source>
        <dbReference type="Pfam" id="PF00133"/>
    </source>
</evidence>
<dbReference type="InterPro" id="IPR014729">
    <property type="entry name" value="Rossmann-like_a/b/a_fold"/>
</dbReference>
<dbReference type="HAMAP" id="MF_02004">
    <property type="entry name" value="Val_tRNA_synth_type1"/>
    <property type="match status" value="1"/>
</dbReference>
<protein>
    <recommendedName>
        <fullName evidence="10">Valine--tRNA ligase</fullName>
        <ecNumber evidence="10">6.1.1.9</ecNumber>
    </recommendedName>
    <alternativeName>
        <fullName evidence="10">Valyl-tRNA synthetase</fullName>
        <shortName evidence="10">ValRS</shortName>
    </alternativeName>
</protein>
<comment type="caution">
    <text evidence="14">The sequence shown here is derived from an EMBL/GenBank/DDBJ whole genome shotgun (WGS) entry which is preliminary data.</text>
</comment>
<evidence type="ECO:0000313" key="14">
    <source>
        <dbReference type="EMBL" id="KJZ81754.1"/>
    </source>
</evidence>
<feature type="domain" description="Valyl-tRNA synthetase tRNA-binding arm" evidence="13">
    <location>
        <begin position="878"/>
        <end position="943"/>
    </location>
</feature>
<keyword evidence="8 10" id="KW-0030">Aminoacyl-tRNA synthetase</keyword>
<dbReference type="InterPro" id="IPR037118">
    <property type="entry name" value="Val-tRNA_synth_C_sf"/>
</dbReference>
<dbReference type="EC" id="6.1.1.9" evidence="10"/>
<evidence type="ECO:0000256" key="9">
    <source>
        <dbReference type="ARBA" id="ARBA00047552"/>
    </source>
</evidence>
<accession>A0A094Z1X0</accession>
<evidence type="ECO:0000259" key="13">
    <source>
        <dbReference type="Pfam" id="PF10458"/>
    </source>
</evidence>
<dbReference type="FunFam" id="3.40.50.620:FF:000032">
    <property type="entry name" value="Valine--tRNA ligase"/>
    <property type="match status" value="1"/>
</dbReference>
<keyword evidence="7 10" id="KW-0648">Protein biosynthesis</keyword>
<dbReference type="Pfam" id="PF08264">
    <property type="entry name" value="Anticodon_1"/>
    <property type="match status" value="1"/>
</dbReference>
<sequence>MIDKTYNFASVEQKSAEKWDSVDAFRMGANAKSDSESFCIVMPPPNVTGSLHMGHAFNSVIQDIMIRFERMRGKNVLWQPGMDHAGIATQIMVERQLSAESSLTRKDIGRKAFIEKVWDWKKKSGSSILSQLKKIGASCDWSRERFTMDQGMSKSVIEAFVSLYKEGLIYKDKRISNWDPYLGTSVSDLEVVQNEVDGSLWYIRYPLMDGVSYHHPIEFDDDAKPVEWEVRDYIVVATTRPETIFGDVAIVVHPEDYRYKEIVGKYATLPIVGRRIPIIFDSYPNPNFGAGAVKVTPAHDFNDFEIAKRHGLGFINILTSQAKLFLLENEFFLKDLVISDETKNIFSEFEGLDCLTARSKIVALLEQKGLLDKITPYKHVVPRCERSGITIEPRITEQWYLNAAVLAKPAIRSVKNSLTSFVPQSWDKSYYEWLENIQPWCISRQIWWGHQIPVWYGPERKLFVEHTESAALNSAIDYYLSQNNDMTLIVQKMIKKGNIADLLKRDEDVLDTWFSSSLWPFASLGWPEKTIELKTYYPTNVVVTGFDILFFWIARMMMMSLHFMKDSENKGIEPFRIVYMHALVRDKYGQKMSKSKGNVVDPIDLINQYGADALRFYFSIMAVQGRDIKLDLARVVGYRNFITKFWNAVRFAEIKNAKHSVSFVPQNVKCVINKWIVVRLSTVINEVTTGIENHRFNDISAILYRFVWHELCDWYVEFIKSILNQDDSELISETLSCFSYVLYNVCKLLHPIIPFVTEELYAHISPDGIDKKEVLCHAQWPSLVFEESSAVEEVDWIIRLISEIRSVRIEMNVPLKAVVPLVFVNVDLSMRERLISHQYIINRLSSGNIVFSDSSPERSIQIVLDGMIFFLKIGDFVDFSKEKSRLEKSLTKVLDELSIVKKRLAHSNFIEKAHPDVLQLEKEKLSKIEKKKQSLDTSLARIKTF</sequence>
<dbReference type="InterPro" id="IPR009008">
    <property type="entry name" value="Val/Leu/Ile-tRNA-synth_edit"/>
</dbReference>
<comment type="function">
    <text evidence="10">Catalyzes the attachment of valine to tRNA(Val). As ValRS can inadvertently accommodate and process structurally similar amino acids such as threonine, to avoid such errors, it has a 'posttransfer' editing activity that hydrolyzes mischarged Thr-tRNA(Val) in a tRNA-dependent manner.</text>
</comment>
<dbReference type="PROSITE" id="PS00178">
    <property type="entry name" value="AA_TRNA_LIGASE_I"/>
    <property type="match status" value="1"/>
</dbReference>
<evidence type="ECO:0000256" key="10">
    <source>
        <dbReference type="HAMAP-Rule" id="MF_02004"/>
    </source>
</evidence>
<evidence type="ECO:0000256" key="6">
    <source>
        <dbReference type="ARBA" id="ARBA00022840"/>
    </source>
</evidence>
<keyword evidence="4 10" id="KW-0436">Ligase</keyword>
<evidence type="ECO:0000259" key="12">
    <source>
        <dbReference type="Pfam" id="PF08264"/>
    </source>
</evidence>
<keyword evidence="6 10" id="KW-0067">ATP-binding</keyword>
<gene>
    <name evidence="10" type="primary">valS</name>
    <name evidence="14" type="ORF">DJ66_0476</name>
</gene>
<dbReference type="Gene3D" id="1.10.287.380">
    <property type="entry name" value="Valyl-tRNA synthetase, C-terminal domain"/>
    <property type="match status" value="1"/>
</dbReference>
<feature type="domain" description="Methionyl/Valyl/Leucyl/Isoleucyl-tRNA synthetase anticodon-binding" evidence="12">
    <location>
        <begin position="673"/>
        <end position="818"/>
    </location>
</feature>
<dbReference type="GO" id="GO:0002161">
    <property type="term" value="F:aminoacyl-tRNA deacylase activity"/>
    <property type="evidence" value="ECO:0007669"/>
    <property type="project" value="InterPro"/>
</dbReference>
<dbReference type="GO" id="GO:0005829">
    <property type="term" value="C:cytosol"/>
    <property type="evidence" value="ECO:0007669"/>
    <property type="project" value="TreeGrafter"/>
</dbReference>
<keyword evidence="15" id="KW-1185">Reference proteome</keyword>
<dbReference type="SUPFAM" id="SSF46589">
    <property type="entry name" value="tRNA-binding arm"/>
    <property type="match status" value="1"/>
</dbReference>
<dbReference type="InterPro" id="IPR033705">
    <property type="entry name" value="Anticodon_Ia_Val"/>
</dbReference>
<dbReference type="SUPFAM" id="SSF52374">
    <property type="entry name" value="Nucleotidylyl transferase"/>
    <property type="match status" value="1"/>
</dbReference>
<comment type="subunit">
    <text evidence="2 10">Monomer.</text>
</comment>
<dbReference type="Pfam" id="PF10458">
    <property type="entry name" value="Val_tRNA-synt_C"/>
    <property type="match status" value="1"/>
</dbReference>
<dbReference type="InterPro" id="IPR019499">
    <property type="entry name" value="Val-tRNA_synth_tRNA-bd"/>
</dbReference>
<name>A0A094Z1X0_9HYPH</name>
<comment type="domain">
    <text evidence="10">The C-terminal coiled-coil domain is crucial for aminoacylation activity.</text>
</comment>
<evidence type="ECO:0000256" key="4">
    <source>
        <dbReference type="ARBA" id="ARBA00022598"/>
    </source>
</evidence>
<dbReference type="Gene3D" id="3.40.50.620">
    <property type="entry name" value="HUPs"/>
    <property type="match status" value="2"/>
</dbReference>
<dbReference type="PATRIC" id="fig|556287.9.peg.500"/>
<dbReference type="PRINTS" id="PR00986">
    <property type="entry name" value="TRNASYNTHVAL"/>
</dbReference>
<evidence type="ECO:0000256" key="2">
    <source>
        <dbReference type="ARBA" id="ARBA00011245"/>
    </source>
</evidence>
<dbReference type="SUPFAM" id="SSF50677">
    <property type="entry name" value="ValRS/IleRS/LeuRS editing domain"/>
    <property type="match status" value="1"/>
</dbReference>
<dbReference type="Gene3D" id="1.10.730.10">
    <property type="entry name" value="Isoleucyl-tRNA Synthetase, Domain 1"/>
    <property type="match status" value="1"/>
</dbReference>
<dbReference type="AlphaFoldDB" id="A0A094Z1X0"/>
<dbReference type="InterPro" id="IPR002303">
    <property type="entry name" value="Valyl-tRNA_ligase"/>
</dbReference>
<dbReference type="Gene3D" id="3.90.740.10">
    <property type="entry name" value="Valyl/Leucyl/Isoleucyl-tRNA synthetase, editing domain"/>
    <property type="match status" value="2"/>
</dbReference>
<dbReference type="InterPro" id="IPR013155">
    <property type="entry name" value="M/V/L/I-tRNA-synth_anticd-bd"/>
</dbReference>
<dbReference type="EMBL" id="JMTK01000002">
    <property type="protein sequence ID" value="KJZ81754.1"/>
    <property type="molecule type" value="Genomic_DNA"/>
</dbReference>
<dbReference type="RefSeq" id="WP_034441777.1">
    <property type="nucleotide sequence ID" value="NZ_JMTK01000002.1"/>
</dbReference>
<evidence type="ECO:0000313" key="15">
    <source>
        <dbReference type="Proteomes" id="UP000033731"/>
    </source>
</evidence>
<feature type="short sequence motif" description="'HIGH' region" evidence="10">
    <location>
        <begin position="45"/>
        <end position="55"/>
    </location>
</feature>
<comment type="similarity">
    <text evidence="10">Belongs to the class-I aminoacyl-tRNA synthetase family. ValS type 1 subfamily.</text>
</comment>
<comment type="catalytic activity">
    <reaction evidence="9 10">
        <text>tRNA(Val) + L-valine + ATP = L-valyl-tRNA(Val) + AMP + diphosphate</text>
        <dbReference type="Rhea" id="RHEA:10704"/>
        <dbReference type="Rhea" id="RHEA-COMP:9672"/>
        <dbReference type="Rhea" id="RHEA-COMP:9708"/>
        <dbReference type="ChEBI" id="CHEBI:30616"/>
        <dbReference type="ChEBI" id="CHEBI:33019"/>
        <dbReference type="ChEBI" id="CHEBI:57762"/>
        <dbReference type="ChEBI" id="CHEBI:78442"/>
        <dbReference type="ChEBI" id="CHEBI:78537"/>
        <dbReference type="ChEBI" id="CHEBI:456215"/>
        <dbReference type="EC" id="6.1.1.9"/>
    </reaction>
</comment>
<dbReference type="GO" id="GO:0006438">
    <property type="term" value="P:valyl-tRNA aminoacylation"/>
    <property type="evidence" value="ECO:0007669"/>
    <property type="project" value="UniProtKB-UniRule"/>
</dbReference>
<evidence type="ECO:0000256" key="8">
    <source>
        <dbReference type="ARBA" id="ARBA00023146"/>
    </source>
</evidence>
<organism evidence="14 15">
    <name type="scientific">Candidatus Liberibacter solanacearum</name>
    <dbReference type="NCBI Taxonomy" id="556287"/>
    <lineage>
        <taxon>Bacteria</taxon>
        <taxon>Pseudomonadati</taxon>
        <taxon>Pseudomonadota</taxon>
        <taxon>Alphaproteobacteria</taxon>
        <taxon>Hyphomicrobiales</taxon>
        <taxon>Rhizobiaceae</taxon>
        <taxon>Liberibacter</taxon>
    </lineage>
</organism>
<reference evidence="14 15" key="1">
    <citation type="journal article" date="2015" name="Phytopathology">
        <title>Genomes of Candidatus Liberibacter solanacearum haplotype A from New Zealand and the USA suggest significant genome plasticity in the species.</title>
        <authorList>
            <person name="Thompson S.M."/>
            <person name="Johnson C.P."/>
            <person name="Lu A.Y."/>
            <person name="Frampton R.A."/>
            <person name="Sullivan K.L."/>
            <person name="Fiers M.W."/>
            <person name="Crowhurst R.N."/>
            <person name="Pitman A.R."/>
            <person name="Scott I."/>
            <person name="Gudmestad N.C."/>
            <person name="Smith G.R."/>
        </authorList>
    </citation>
    <scope>NUCLEOTIDE SEQUENCE [LARGE SCALE GENOMIC DNA]</scope>
    <source>
        <strain evidence="14 15">LsoNZ1</strain>
    </source>
</reference>
<dbReference type="SUPFAM" id="SSF47323">
    <property type="entry name" value="Anticodon-binding domain of a subclass of class I aminoacyl-tRNA synthetases"/>
    <property type="match status" value="1"/>
</dbReference>
<feature type="short sequence motif" description="'KMSKS' region" evidence="10">
    <location>
        <begin position="591"/>
        <end position="595"/>
    </location>
</feature>
<comment type="domain">
    <text evidence="10">ValRS has two distinct active sites: one for aminoacylation and one for editing. The misactivated threonine is translocated from the active site to the editing site.</text>
</comment>
<dbReference type="CDD" id="cd07962">
    <property type="entry name" value="Anticodon_Ia_Val"/>
    <property type="match status" value="1"/>
</dbReference>
<feature type="domain" description="Aminoacyl-tRNA synthetase class Ia" evidence="11">
    <location>
        <begin position="16"/>
        <end position="631"/>
    </location>
</feature>
<evidence type="ECO:0000256" key="7">
    <source>
        <dbReference type="ARBA" id="ARBA00022917"/>
    </source>
</evidence>
<evidence type="ECO:0000256" key="5">
    <source>
        <dbReference type="ARBA" id="ARBA00022741"/>
    </source>
</evidence>